<evidence type="ECO:0000313" key="1">
    <source>
        <dbReference type="EMBL" id="KKU95397.1"/>
    </source>
</evidence>
<gene>
    <name evidence="1" type="ORF">UY28_C0052G0005</name>
</gene>
<sequence length="135" mass="15042">MDQDEPRVPRHIARLFKRGRNAHQKTPSSSEFGITQSNFTVDAITYPGHVNKQLEGIIYKKGYKDFQELKEVLEEQGYIMGVPHRGEVWGKGNAGADIFDGHGNHVAALSFETEIDLTKGPIISAPPSLDKPRSK</sequence>
<evidence type="ECO:0000313" key="2">
    <source>
        <dbReference type="Proteomes" id="UP000034694"/>
    </source>
</evidence>
<proteinExistence type="predicted"/>
<dbReference type="AlphaFoldDB" id="A0A0G1UME9"/>
<accession>A0A0G1UME9</accession>
<name>A0A0G1UME9_9BACT</name>
<dbReference type="Proteomes" id="UP000034694">
    <property type="component" value="Unassembled WGS sequence"/>
</dbReference>
<comment type="caution">
    <text evidence="1">The sequence shown here is derived from an EMBL/GenBank/DDBJ whole genome shotgun (WGS) entry which is preliminary data.</text>
</comment>
<reference evidence="1 2" key="1">
    <citation type="journal article" date="2015" name="Nature">
        <title>rRNA introns, odd ribosomes, and small enigmatic genomes across a large radiation of phyla.</title>
        <authorList>
            <person name="Brown C.T."/>
            <person name="Hug L.A."/>
            <person name="Thomas B.C."/>
            <person name="Sharon I."/>
            <person name="Castelle C.J."/>
            <person name="Singh A."/>
            <person name="Wilkins M.J."/>
            <person name="Williams K.H."/>
            <person name="Banfield J.F."/>
        </authorList>
    </citation>
    <scope>NUCLEOTIDE SEQUENCE [LARGE SCALE GENOMIC DNA]</scope>
</reference>
<organism evidence="1 2">
    <name type="scientific">Candidatus Amesbacteria bacterium GW2011_GWB1_48_13</name>
    <dbReference type="NCBI Taxonomy" id="1618362"/>
    <lineage>
        <taxon>Bacteria</taxon>
        <taxon>Candidatus Amesiibacteriota</taxon>
    </lineage>
</organism>
<dbReference type="EMBL" id="LCPK01000052">
    <property type="protein sequence ID" value="KKU95397.1"/>
    <property type="molecule type" value="Genomic_DNA"/>
</dbReference>
<protein>
    <submittedName>
        <fullName evidence="1">Uncharacterized protein</fullName>
    </submittedName>
</protein>